<dbReference type="Gene3D" id="2.60.40.10">
    <property type="entry name" value="Immunoglobulins"/>
    <property type="match status" value="2"/>
</dbReference>
<comment type="caution">
    <text evidence="8">The sequence shown here is derived from an EMBL/GenBank/DDBJ whole genome shotgun (WGS) entry which is preliminary data.</text>
</comment>
<reference evidence="8 9" key="1">
    <citation type="submission" date="2024-01" db="EMBL/GenBank/DDBJ databases">
        <title>The genome of the rayed Mediterranean limpet Patella caerulea (Linnaeus, 1758).</title>
        <authorList>
            <person name="Anh-Thu Weber A."/>
            <person name="Halstead-Nussloch G."/>
        </authorList>
    </citation>
    <scope>NUCLEOTIDE SEQUENCE [LARGE SCALE GENOMIC DNA]</scope>
    <source>
        <strain evidence="8">AATW-2023a</strain>
        <tissue evidence="8">Whole specimen</tissue>
    </source>
</reference>
<evidence type="ECO:0000256" key="5">
    <source>
        <dbReference type="ARBA" id="ARBA00023319"/>
    </source>
</evidence>
<evidence type="ECO:0000256" key="2">
    <source>
        <dbReference type="ARBA" id="ARBA00023136"/>
    </source>
</evidence>
<keyword evidence="5" id="KW-0393">Immunoglobulin domain</keyword>
<accession>A0AAN8FY10</accession>
<dbReference type="GO" id="GO:0005886">
    <property type="term" value="C:plasma membrane"/>
    <property type="evidence" value="ECO:0007669"/>
    <property type="project" value="TreeGrafter"/>
</dbReference>
<keyword evidence="2 6" id="KW-0472">Membrane</keyword>
<sequence length="343" mass="37421">MIATIILNVLYPPNVTVPPEIKVIESTTLSITCTAVANPSIINFKWTGPNAQDLTKYDFEATKHTTLTMPYIDRTKSGEYSCTASNTMIDSSAPTHPITARSSKITTVHILYGPSTETSQETVNVTMQSDLKLACSVDSNPEPSSYQWYNPDGSNAAVTKYLDLSNIRKNQGGDYKCETITNLIPTNGDTITKPHSKIFTVNVLSSLSNGEQGELNQPKINTTNMKTVGLGVGISAVIVVIIVVVVIAAVCYRKRHVRGQNREINRFHNASDARPFAGFEVSTIAGSSSENPYAILYDNRQDGNTTCEISVTDTPTNVSEEEHPYDTVSRKAPWVDCQVDSTS</sequence>
<dbReference type="SUPFAM" id="SSF48726">
    <property type="entry name" value="Immunoglobulin"/>
    <property type="match status" value="2"/>
</dbReference>
<keyword evidence="6" id="KW-0812">Transmembrane</keyword>
<dbReference type="Pfam" id="PF13927">
    <property type="entry name" value="Ig_3"/>
    <property type="match status" value="2"/>
</dbReference>
<dbReference type="PROSITE" id="PS50835">
    <property type="entry name" value="IG_LIKE"/>
    <property type="match status" value="2"/>
</dbReference>
<dbReference type="InterPro" id="IPR003599">
    <property type="entry name" value="Ig_sub"/>
</dbReference>
<dbReference type="InterPro" id="IPR051275">
    <property type="entry name" value="Cell_adhesion_signaling"/>
</dbReference>
<dbReference type="EMBL" id="JAZGQO010000021">
    <property type="protein sequence ID" value="KAK6166552.1"/>
    <property type="molecule type" value="Genomic_DNA"/>
</dbReference>
<comment type="subcellular location">
    <subcellularLocation>
        <location evidence="1">Membrane</location>
        <topology evidence="1">Single-pass type I membrane protein</topology>
    </subcellularLocation>
</comment>
<protein>
    <recommendedName>
        <fullName evidence="7">Ig-like domain-containing protein</fullName>
    </recommendedName>
</protein>
<dbReference type="InterPro" id="IPR036179">
    <property type="entry name" value="Ig-like_dom_sf"/>
</dbReference>
<keyword evidence="4" id="KW-0325">Glycoprotein</keyword>
<evidence type="ECO:0000256" key="1">
    <source>
        <dbReference type="ARBA" id="ARBA00004479"/>
    </source>
</evidence>
<evidence type="ECO:0000256" key="3">
    <source>
        <dbReference type="ARBA" id="ARBA00023157"/>
    </source>
</evidence>
<keyword evidence="6" id="KW-1133">Transmembrane helix</keyword>
<dbReference type="SMART" id="SM00409">
    <property type="entry name" value="IG"/>
    <property type="match status" value="2"/>
</dbReference>
<evidence type="ECO:0000256" key="4">
    <source>
        <dbReference type="ARBA" id="ARBA00023180"/>
    </source>
</evidence>
<dbReference type="Proteomes" id="UP001347796">
    <property type="component" value="Unassembled WGS sequence"/>
</dbReference>
<dbReference type="AlphaFoldDB" id="A0AAN8FY10"/>
<dbReference type="InterPro" id="IPR013783">
    <property type="entry name" value="Ig-like_fold"/>
</dbReference>
<dbReference type="PANTHER" id="PTHR11640">
    <property type="entry name" value="NEPHRIN"/>
    <property type="match status" value="1"/>
</dbReference>
<evidence type="ECO:0000256" key="6">
    <source>
        <dbReference type="SAM" id="Phobius"/>
    </source>
</evidence>
<name>A0AAN8FY10_PATCE</name>
<dbReference type="GO" id="GO:0050839">
    <property type="term" value="F:cell adhesion molecule binding"/>
    <property type="evidence" value="ECO:0007669"/>
    <property type="project" value="TreeGrafter"/>
</dbReference>
<feature type="domain" description="Ig-like" evidence="7">
    <location>
        <begin position="12"/>
        <end position="99"/>
    </location>
</feature>
<evidence type="ECO:0000259" key="7">
    <source>
        <dbReference type="PROSITE" id="PS50835"/>
    </source>
</evidence>
<evidence type="ECO:0000313" key="9">
    <source>
        <dbReference type="Proteomes" id="UP001347796"/>
    </source>
</evidence>
<feature type="transmembrane region" description="Helical" evidence="6">
    <location>
        <begin position="228"/>
        <end position="252"/>
    </location>
</feature>
<feature type="domain" description="Ig-like" evidence="7">
    <location>
        <begin position="114"/>
        <end position="192"/>
    </location>
</feature>
<gene>
    <name evidence="8" type="ORF">SNE40_023211</name>
</gene>
<organism evidence="8 9">
    <name type="scientific">Patella caerulea</name>
    <name type="common">Rayed Mediterranean limpet</name>
    <dbReference type="NCBI Taxonomy" id="87958"/>
    <lineage>
        <taxon>Eukaryota</taxon>
        <taxon>Metazoa</taxon>
        <taxon>Spiralia</taxon>
        <taxon>Lophotrochozoa</taxon>
        <taxon>Mollusca</taxon>
        <taxon>Gastropoda</taxon>
        <taxon>Patellogastropoda</taxon>
        <taxon>Patelloidea</taxon>
        <taxon>Patellidae</taxon>
        <taxon>Patella</taxon>
    </lineage>
</organism>
<evidence type="ECO:0000313" key="8">
    <source>
        <dbReference type="EMBL" id="KAK6166552.1"/>
    </source>
</evidence>
<dbReference type="GO" id="GO:0098609">
    <property type="term" value="P:cell-cell adhesion"/>
    <property type="evidence" value="ECO:0007669"/>
    <property type="project" value="TreeGrafter"/>
</dbReference>
<keyword evidence="9" id="KW-1185">Reference proteome</keyword>
<dbReference type="GO" id="GO:0005911">
    <property type="term" value="C:cell-cell junction"/>
    <property type="evidence" value="ECO:0007669"/>
    <property type="project" value="TreeGrafter"/>
</dbReference>
<proteinExistence type="predicted"/>
<dbReference type="PANTHER" id="PTHR11640:SF164">
    <property type="entry name" value="MAM DOMAIN-CONTAINING GLYCOSYLPHOSPHATIDYLINOSITOL ANCHOR PROTEIN 1"/>
    <property type="match status" value="1"/>
</dbReference>
<dbReference type="InterPro" id="IPR007110">
    <property type="entry name" value="Ig-like_dom"/>
</dbReference>
<keyword evidence="3" id="KW-1015">Disulfide bond</keyword>